<accession>A0A6J4VV97</accession>
<dbReference type="AlphaFoldDB" id="A0A6J4VV97"/>
<sequence>MTRSKLSDADKQEILALSRESLETASTLAERYGVSSTTIRRTLKSALSSQEYETLSSQKQTPKPSDSSQISLPLPQGEEFSEEVLIVATPSPEESKSQEPEPLPLTDLAQQLTPVQVIGQEKSSPVRRSRKRSSAIIEITADQNSDKIIDLNIETAIASPESLPLESPASSDEFDTVNLYDSQEPEGFPELEADLGSVLEELDDEDFEDDLDNELQDSGDDTPTYTERQLHSEAFVHVLPLSEAAIPRTCYLVIDRFAELITRPLQDFGDLGQIPSAEVQENTLPIFDNHRVARRFSNRTQRVIKIPNGNMLQKACSHLHSKGITRLLINGQVYSLY</sequence>
<name>A0A6J4VV97_9CYAN</name>
<organism evidence="2">
    <name type="scientific">uncultured Synechococcales cyanobacterium</name>
    <dbReference type="NCBI Taxonomy" id="1936017"/>
    <lineage>
        <taxon>Bacteria</taxon>
        <taxon>Bacillati</taxon>
        <taxon>Cyanobacteriota</taxon>
        <taxon>Cyanophyceae</taxon>
        <taxon>Synechococcales</taxon>
        <taxon>environmental samples</taxon>
    </lineage>
</organism>
<evidence type="ECO:0008006" key="3">
    <source>
        <dbReference type="Google" id="ProtNLM"/>
    </source>
</evidence>
<gene>
    <name evidence="2" type="ORF">AVDCRST_MAG81-5085</name>
</gene>
<feature type="region of interest" description="Disordered" evidence="1">
    <location>
        <begin position="47"/>
        <end position="130"/>
    </location>
</feature>
<evidence type="ECO:0000256" key="1">
    <source>
        <dbReference type="SAM" id="MobiDB-lite"/>
    </source>
</evidence>
<proteinExistence type="predicted"/>
<dbReference type="EMBL" id="CADCWO010000262">
    <property type="protein sequence ID" value="CAA9590380.1"/>
    <property type="molecule type" value="Genomic_DNA"/>
</dbReference>
<protein>
    <recommendedName>
        <fullName evidence="3">Transposase</fullName>
    </recommendedName>
</protein>
<feature type="compositionally biased region" description="Polar residues" evidence="1">
    <location>
        <begin position="47"/>
        <end position="71"/>
    </location>
</feature>
<evidence type="ECO:0000313" key="2">
    <source>
        <dbReference type="EMBL" id="CAA9590380.1"/>
    </source>
</evidence>
<reference evidence="2" key="1">
    <citation type="submission" date="2020-02" db="EMBL/GenBank/DDBJ databases">
        <authorList>
            <person name="Meier V. D."/>
        </authorList>
    </citation>
    <scope>NUCLEOTIDE SEQUENCE</scope>
    <source>
        <strain evidence="2">AVDCRST_MAG81</strain>
    </source>
</reference>